<sequence length="224" mass="22506">MRLQELAFLAVAVSPTLADAQSPAVATFLPAAFLFKRQSCPSNTFECPTSLGAVFEDICCANGQTCAFDEDNQPACCPAGTVCTGTAPDSPPTAFPTAPVSYVPNTYFSFPYAATTYPNSAACESAVSVCSRNYEVCTSGLGGGSGFAVTIDVPGGGGVTVDGTGANLGPAVTSVCSSLSSEACSDMEATSCDSFGPDSASTTTRAGLGLAMVFLLGSVSVLMP</sequence>
<dbReference type="Proteomes" id="UP000028045">
    <property type="component" value="Unassembled WGS sequence"/>
</dbReference>
<dbReference type="EMBL" id="KL648719">
    <property type="protein sequence ID" value="KEY64970.1"/>
    <property type="molecule type" value="Genomic_DNA"/>
</dbReference>
<evidence type="ECO:0000313" key="3">
    <source>
        <dbReference type="Proteomes" id="UP000028045"/>
    </source>
</evidence>
<dbReference type="PANTHER" id="PTHR39599">
    <property type="entry name" value="GPI-ANCHORED PROTEIN (EUROFUNG)-RELATED-RELATED"/>
    <property type="match status" value="1"/>
</dbReference>
<evidence type="ECO:0000256" key="1">
    <source>
        <dbReference type="SAM" id="SignalP"/>
    </source>
</evidence>
<accession>A0A084AI41</accession>
<organism evidence="2 3">
    <name type="scientific">Stachybotrys chartarum (strain CBS 109288 / IBT 7711)</name>
    <name type="common">Toxic black mold</name>
    <name type="synonym">Stilbospora chartarum</name>
    <dbReference type="NCBI Taxonomy" id="1280523"/>
    <lineage>
        <taxon>Eukaryota</taxon>
        <taxon>Fungi</taxon>
        <taxon>Dikarya</taxon>
        <taxon>Ascomycota</taxon>
        <taxon>Pezizomycotina</taxon>
        <taxon>Sordariomycetes</taxon>
        <taxon>Hypocreomycetidae</taxon>
        <taxon>Hypocreales</taxon>
        <taxon>Stachybotryaceae</taxon>
        <taxon>Stachybotrys</taxon>
    </lineage>
</organism>
<reference evidence="2 3" key="1">
    <citation type="journal article" date="2014" name="BMC Genomics">
        <title>Comparative genome sequencing reveals chemotype-specific gene clusters in the toxigenic black mold Stachybotrys.</title>
        <authorList>
            <person name="Semeiks J."/>
            <person name="Borek D."/>
            <person name="Otwinowski Z."/>
            <person name="Grishin N.V."/>
        </authorList>
    </citation>
    <scope>NUCLEOTIDE SEQUENCE [LARGE SCALE GENOMIC DNA]</scope>
    <source>
        <strain evidence="3">CBS 109288 / IBT 7711</strain>
    </source>
</reference>
<dbReference type="OrthoDB" id="5410926at2759"/>
<name>A0A084AI41_STACB</name>
<dbReference type="AlphaFoldDB" id="A0A084AI41"/>
<feature type="signal peptide" evidence="1">
    <location>
        <begin position="1"/>
        <end position="20"/>
    </location>
</feature>
<dbReference type="HOGENOM" id="CLU_068709_1_1_1"/>
<keyword evidence="3" id="KW-1185">Reference proteome</keyword>
<gene>
    <name evidence="2" type="ORF">S7711_08211</name>
</gene>
<keyword evidence="1" id="KW-0732">Signal</keyword>
<proteinExistence type="predicted"/>
<evidence type="ECO:0000313" key="2">
    <source>
        <dbReference type="EMBL" id="KEY64970.1"/>
    </source>
</evidence>
<dbReference type="PANTHER" id="PTHR39599:SF1">
    <property type="entry name" value="GPI-ANCHORED PROTEIN (EUROFUNG)"/>
    <property type="match status" value="1"/>
</dbReference>
<protein>
    <submittedName>
        <fullName evidence="2">Uncharacterized protein</fullName>
    </submittedName>
</protein>
<feature type="chain" id="PRO_5001770896" evidence="1">
    <location>
        <begin position="21"/>
        <end position="224"/>
    </location>
</feature>